<feature type="transmembrane region" description="Helical" evidence="2">
    <location>
        <begin position="2285"/>
        <end position="2303"/>
    </location>
</feature>
<sequence>MVVQVGAFTYGAGSDGKISRILGSGICAASATQALGADTYRVALNGECLTAGDRSTLPLALRHYQLALGDGDLDALTVPALVTYQLGDGQVLGQSTVEMLIVAKGMAPSHKELLAERAATATDRPAWWAANKAHYIALRTALAGSSVAANDSLLLAALSMVVSLDGDEPAFSSAAAGTVAEWMNRRTGRADGATILSKVGAAFSDLVDFPLTVPAMVPLVIKGTFRLAAPAGTTVGVKDFKAFELSAEFGTERADAPRVLSCRFDDSVTVTDGAAPFDLTCGTSIVRNAVQTPVTVRVRGLDGSVLWTPAYQPSDPALAALDITIPIQAPTTLTVAPTGTVTDQNLKLRGRVVTFEKACVIKDVMVLIQTKTAVEAPWRVVGAATTDGSGNFSVRYPYGTYTQAQAVVSLAPQAPVAIAIVATEGRETLSQDFLYLWVTNPECPPPPDDEDCDCSNPSKPNRLPDYSDLIGSDAYSQDIGGSCVNLTKPNRTINEFRFKAIVRISDPYVASYTLSRVEAGLDDIDPAMVPALASGAHTLIGALDATQSSTALLLASLQTVVQPGLDAAAPHAAAVVAAGAAAITPAVVQQALIDVKAVLGIVQRFRQTVKGSELVTDLPAGNTVLRAVLELLAILQQANDVVSNGQEKKVAGIGDPFTKAVAERSTQNKHAEGALDAFKPSLASGADALKSAIDAAQSAVALLVASLQTVVQPGLDATSQHRTAVAFLSASGTGINLSALAAAESYVQTVITIVQTLRRAVKEDGLITDLPGGDTIVKAAGDLKDLIRRAIDTVGTAVRYELAGGTATLQRQPVALDNPIRWQDAPEPGSVQRPLIATIGTGARLKNIAFERPGALGGFYLPLRSAGTSPPVGNEATTNFSQAVSVATGHILHYKVLFKADGYSLGDLLYSLPLAPGQKKEIVVFDATHSLMGGESQSLTQNERLAMGLVDERNITSQLAGRLSETLRGSSQADTKGISAGFGTGGQGYGGGQGGYGGSGSAVIGVAGGVAQATAEASQDSSRQVAEFFDEKLRQSITQNAEGYRQLNASVVTTVQEGQHYGVTTDVVANHNHCHALTMMYFEVLRHYAIYQDLAEVEECLFVPLLLTRFTTDNIAKWRDVLAPALLPMPSETYLQPFVAVPGQGREHPLIKAFDADQRIRMHYANIDFPDGAYDEEPIQFIKGSIRLRVNLPRPRTRFDRILSFPIAKHIDLAAAAQGAAKYAQDMATYSAKAAVTGGFFTLFQGPPNPPNPEQFEVVSKEAIFDNYMSLDANFENVPPAQCIRVLDFSPKTIAANGFSLVPTFVHAVEFFTDNIDDRHQWEVYAKILGYQRAEDLLNAYFKGNLISEWDTIFQTDILPLVFDALVNAIRIDQFAIDLTSADKYHGGERLMDLNILGTTTKTRAQLPLLLAMRVNNATIRDLAKYVTVELDSASINYSTRHLTSSLYSGPVGDDLLDPDGARLTIPENDNDRRIPRREDRFLSAKLIEHLNTNLEYYNRALWLNLDPDRRYMLLDGFSIQVRDMKGDLIPVDKGGMRSLASVVKNEVITVAGNSLVLPVAPGYRVSGAFVQPVDEDDDDAGEDGVKKLVTLLDHYRPVTPMDPYRVSVPSRGVFAEAVQGACNACEKIEIDRLQDWNRFPNTDEPTPIGSVTVPTPTVTDYRPSYKDFAAPIVNVQNAPAVPAPGAGLAGLADLLGKSGVFKDVTGLDATQQNALKTYLSNNENAKAFGEMAKELAMQQHNTQNSSKITEQIDSAKQSGKLTQQEAGQLTKEHIQQQIDGGATKKAELEKTMQQALPSVAQAGVNALNRGRGDITTTITRPDGFVESVDAKYSALADQATQPAGPVDSETATNPSSAGQVTQPTEDDHLIAEIARNVVALAGWGTDPDRDALEGSVVAALHAALEALGTGGTYNPVAGAQITPVGLARGIRAVLNLSDSAPVGWRQVSAVLQELFQDQDPFSGFKLLDKVKQMPQDLQPSWDATDPEEADPGVISLAAQTIQDVVYGSDDMGAAAFPAPAATGTVASIAISNLIKATMRRNKKFFSTILQPQTQKWGNEVERIIQADYILQHPGHRVLIDFDVWDTAMQAWRVLDNHGLEDLVRQSLVSLAGDRYKPDICDLDSREVFEIKPLRKVFTGLAQLYLHYLIPLNVSLFGFATAKAVLESMDYPFTGNLSLPEQPFLPGKDFKSPRWYPLSKGSWVFVMLAAPGVIGYQVISDVGDDAVEKESLEDRKRLLELMAAMIAAAVAALGARNVSGRPFTPDDLPPLAAASGPGVTTSTDLVFWIMFLGIAALAGLVLAPEVTLPILTRIPLPALATAL</sequence>
<evidence type="ECO:0000313" key="4">
    <source>
        <dbReference type="Proteomes" id="UP000030377"/>
    </source>
</evidence>
<evidence type="ECO:0000256" key="2">
    <source>
        <dbReference type="SAM" id="Phobius"/>
    </source>
</evidence>
<feature type="compositionally biased region" description="Polar residues" evidence="1">
    <location>
        <begin position="1850"/>
        <end position="1863"/>
    </location>
</feature>
<protein>
    <submittedName>
        <fullName evidence="3">Uncharacterized protein</fullName>
    </submittedName>
</protein>
<feature type="transmembrane region" description="Helical" evidence="2">
    <location>
        <begin position="2015"/>
        <end position="2035"/>
    </location>
</feature>
<gene>
    <name evidence="3" type="ORF">MA20_29940</name>
</gene>
<evidence type="ECO:0000256" key="1">
    <source>
        <dbReference type="SAM" id="MobiDB-lite"/>
    </source>
</evidence>
<comment type="caution">
    <text evidence="3">The sequence shown here is derived from an EMBL/GenBank/DDBJ whole genome shotgun (WGS) entry which is preliminary data.</text>
</comment>
<organism evidence="3 4">
    <name type="scientific">Bradyrhizobium japonicum</name>
    <dbReference type="NCBI Taxonomy" id="375"/>
    <lineage>
        <taxon>Bacteria</taxon>
        <taxon>Pseudomonadati</taxon>
        <taxon>Pseudomonadota</taxon>
        <taxon>Alphaproteobacteria</taxon>
        <taxon>Hyphomicrobiales</taxon>
        <taxon>Nitrobacteraceae</taxon>
        <taxon>Bradyrhizobium</taxon>
    </lineage>
</organism>
<reference evidence="3 4" key="1">
    <citation type="submission" date="2014-09" db="EMBL/GenBank/DDBJ databases">
        <title>Draft genome of Bradyrhizobium japonicum Is-34.</title>
        <authorList>
            <person name="Tsurumaru H."/>
            <person name="Yamakawa T."/>
            <person name="Hashimoto S."/>
            <person name="Okizaki K."/>
            <person name="Kanesaki Y."/>
            <person name="Yoshikawa H."/>
            <person name="Yajima S."/>
        </authorList>
    </citation>
    <scope>NUCLEOTIDE SEQUENCE [LARGE SCALE GENOMIC DNA]</scope>
    <source>
        <strain evidence="3 4">Is-34</strain>
    </source>
</reference>
<proteinExistence type="predicted"/>
<feature type="transmembrane region" description="Helical" evidence="2">
    <location>
        <begin position="2201"/>
        <end position="2219"/>
    </location>
</feature>
<feature type="region of interest" description="Disordered" evidence="1">
    <location>
        <begin position="1838"/>
        <end position="1863"/>
    </location>
</feature>
<accession>A0A0A3XS25</accession>
<keyword evidence="2" id="KW-0472">Membrane</keyword>
<keyword evidence="2" id="KW-1133">Transmembrane helix</keyword>
<dbReference type="Proteomes" id="UP000030377">
    <property type="component" value="Unassembled WGS sequence"/>
</dbReference>
<evidence type="ECO:0000313" key="3">
    <source>
        <dbReference type="EMBL" id="KGT76059.1"/>
    </source>
</evidence>
<dbReference type="EMBL" id="JRPN01000021">
    <property type="protein sequence ID" value="KGT76059.1"/>
    <property type="molecule type" value="Genomic_DNA"/>
</dbReference>
<name>A0A0A3XS25_BRAJP</name>
<feature type="transmembrane region" description="Helical" evidence="2">
    <location>
        <begin position="2145"/>
        <end position="2166"/>
    </location>
</feature>
<feature type="transmembrane region" description="Helical" evidence="2">
    <location>
        <begin position="2239"/>
        <end position="2258"/>
    </location>
</feature>
<keyword evidence="2" id="KW-0812">Transmembrane</keyword>